<accession>A0A8J5U0Z7</accession>
<dbReference type="GO" id="GO:0003941">
    <property type="term" value="F:L-serine ammonia-lyase activity"/>
    <property type="evidence" value="ECO:0007669"/>
    <property type="project" value="TreeGrafter"/>
</dbReference>
<gene>
    <name evidence="5" type="primary">AKTS1-1</name>
    <name evidence="5" type="ORF">Forpe1208_v014310</name>
</gene>
<evidence type="ECO:0000259" key="4">
    <source>
        <dbReference type="Pfam" id="PF00291"/>
    </source>
</evidence>
<sequence length="318" mass="34362">MANLDKKQRWKGVITSSASDALAISHTAKEFRTPSIIVLPEYTAKAKIKELTRLGSTVKLHGSRTEAAKEECLRLQSLHDLIIIPQPGDEYVIAGHGTIGQEIMQQTVPSQVQAVFCPIVCGALIAGLGIYLKRTAPNVKVIGVQLHDSADISRLIHCKGQSTLEEHLLSRKVCPKIARICSDVIDNIVQVTMNEVLIATKNIYEDTRQLVNTEGALAVAGMKSWITSNRLVGSEKDFIAITSEAQLDFSEISYIVKQASLAEMAMGSDNDNGLDSLMHGAGTASTCVGDRWSSSTTVVGAETPASFISDVDARLWNS</sequence>
<dbReference type="Pfam" id="PF00291">
    <property type="entry name" value="PALP"/>
    <property type="match status" value="1"/>
</dbReference>
<evidence type="ECO:0000256" key="2">
    <source>
        <dbReference type="ARBA" id="ARBA00022898"/>
    </source>
</evidence>
<comment type="cofactor">
    <cofactor evidence="1">
        <name>pyridoxal 5'-phosphate</name>
        <dbReference type="ChEBI" id="CHEBI:597326"/>
    </cofactor>
</comment>
<evidence type="ECO:0000313" key="6">
    <source>
        <dbReference type="Proteomes" id="UP000694050"/>
    </source>
</evidence>
<proteinExistence type="predicted"/>
<comment type="caution">
    <text evidence="5">The sequence shown here is derived from an EMBL/GenBank/DDBJ whole genome shotgun (WGS) entry which is preliminary data.</text>
</comment>
<protein>
    <submittedName>
        <fullName evidence="5">Threonine dehydratase-like protein AKTS1-1</fullName>
    </submittedName>
</protein>
<dbReference type="GO" id="GO:0009097">
    <property type="term" value="P:isoleucine biosynthetic process"/>
    <property type="evidence" value="ECO:0007669"/>
    <property type="project" value="TreeGrafter"/>
</dbReference>
<dbReference type="PANTHER" id="PTHR48078">
    <property type="entry name" value="THREONINE DEHYDRATASE, MITOCHONDRIAL-RELATED"/>
    <property type="match status" value="1"/>
</dbReference>
<feature type="domain" description="Tryptophan synthase beta chain-like PALP" evidence="4">
    <location>
        <begin position="6"/>
        <end position="224"/>
    </location>
</feature>
<organism evidence="5 6">
    <name type="scientific">Fusarium oxysporum f. sp. rapae</name>
    <dbReference type="NCBI Taxonomy" id="485398"/>
    <lineage>
        <taxon>Eukaryota</taxon>
        <taxon>Fungi</taxon>
        <taxon>Dikarya</taxon>
        <taxon>Ascomycota</taxon>
        <taxon>Pezizomycotina</taxon>
        <taxon>Sordariomycetes</taxon>
        <taxon>Hypocreomycetidae</taxon>
        <taxon>Hypocreales</taxon>
        <taxon>Nectriaceae</taxon>
        <taxon>Fusarium</taxon>
        <taxon>Fusarium oxysporum species complex</taxon>
    </lineage>
</organism>
<dbReference type="InterPro" id="IPR050147">
    <property type="entry name" value="Ser/Thr_Dehydratase"/>
</dbReference>
<evidence type="ECO:0000256" key="1">
    <source>
        <dbReference type="ARBA" id="ARBA00001933"/>
    </source>
</evidence>
<evidence type="ECO:0000313" key="5">
    <source>
        <dbReference type="EMBL" id="KAG7406492.1"/>
    </source>
</evidence>
<dbReference type="GO" id="GO:0006567">
    <property type="term" value="P:L-threonine catabolic process"/>
    <property type="evidence" value="ECO:0007669"/>
    <property type="project" value="TreeGrafter"/>
</dbReference>
<name>A0A8J5U0Z7_FUSOX</name>
<dbReference type="EMBL" id="JAELUQ010000011">
    <property type="protein sequence ID" value="KAG7406492.1"/>
    <property type="molecule type" value="Genomic_DNA"/>
</dbReference>
<dbReference type="InterPro" id="IPR001926">
    <property type="entry name" value="TrpB-like_PALP"/>
</dbReference>
<dbReference type="GO" id="GO:0006565">
    <property type="term" value="P:L-serine catabolic process"/>
    <property type="evidence" value="ECO:0007669"/>
    <property type="project" value="TreeGrafter"/>
</dbReference>
<evidence type="ECO:0000256" key="3">
    <source>
        <dbReference type="ARBA" id="ARBA00023239"/>
    </source>
</evidence>
<dbReference type="Proteomes" id="UP000694050">
    <property type="component" value="Unassembled WGS sequence"/>
</dbReference>
<dbReference type="AlphaFoldDB" id="A0A8J5U0Z7"/>
<keyword evidence="2" id="KW-0663">Pyridoxal phosphate</keyword>
<dbReference type="PANTHER" id="PTHR48078:SF11">
    <property type="entry name" value="THREONINE DEHYDRATASE, MITOCHONDRIAL"/>
    <property type="match status" value="1"/>
</dbReference>
<keyword evidence="3" id="KW-0456">Lyase</keyword>
<reference evidence="5" key="1">
    <citation type="submission" date="2021-04" db="EMBL/GenBank/DDBJ databases">
        <title>First draft genome resource for Brassicaceae pathogens Fusarium oxysporum f. sp. raphani and Fusarium oxysporum f. sp. rapae.</title>
        <authorList>
            <person name="Asai S."/>
        </authorList>
    </citation>
    <scope>NUCLEOTIDE SEQUENCE</scope>
    <source>
        <strain evidence="5">Tf1208</strain>
    </source>
</reference>
<dbReference type="GO" id="GO:0004794">
    <property type="term" value="F:threonine deaminase activity"/>
    <property type="evidence" value="ECO:0007669"/>
    <property type="project" value="TreeGrafter"/>
</dbReference>